<sequence>MTYFSADAGVSLATSAVYHEARPESGDDAGSRAFIRIGFVMEYGQVSVSVSIEDARVLAEQLPGLVMAHDAAEHEKTLIKTAAEIDSARLAA</sequence>
<dbReference type="AlphaFoldDB" id="A0A2N3V9K4"/>
<accession>A0A2N3V9K4</accession>
<keyword evidence="2" id="KW-1185">Reference proteome</keyword>
<dbReference type="RefSeq" id="WP_143875956.1">
    <property type="nucleotide sequence ID" value="NZ_PJMW01000002.1"/>
</dbReference>
<organism evidence="1 2">
    <name type="scientific">Nocardia fluminea</name>
    <dbReference type="NCBI Taxonomy" id="134984"/>
    <lineage>
        <taxon>Bacteria</taxon>
        <taxon>Bacillati</taxon>
        <taxon>Actinomycetota</taxon>
        <taxon>Actinomycetes</taxon>
        <taxon>Mycobacteriales</taxon>
        <taxon>Nocardiaceae</taxon>
        <taxon>Nocardia</taxon>
    </lineage>
</organism>
<evidence type="ECO:0000313" key="1">
    <source>
        <dbReference type="EMBL" id="PKV78301.1"/>
    </source>
</evidence>
<dbReference type="OrthoDB" id="4566221at2"/>
<dbReference type="EMBL" id="PJMW01000002">
    <property type="protein sequence ID" value="PKV78301.1"/>
    <property type="molecule type" value="Genomic_DNA"/>
</dbReference>
<reference evidence="1 2" key="1">
    <citation type="submission" date="2017-12" db="EMBL/GenBank/DDBJ databases">
        <title>Sequencing the genomes of 1000 Actinobacteria strains.</title>
        <authorList>
            <person name="Klenk H.-P."/>
        </authorList>
    </citation>
    <scope>NUCLEOTIDE SEQUENCE [LARGE SCALE GENOMIC DNA]</scope>
    <source>
        <strain evidence="1 2">DSM 44489</strain>
    </source>
</reference>
<proteinExistence type="predicted"/>
<protein>
    <submittedName>
        <fullName evidence="1">Uncharacterized protein</fullName>
    </submittedName>
</protein>
<evidence type="ECO:0000313" key="2">
    <source>
        <dbReference type="Proteomes" id="UP000233766"/>
    </source>
</evidence>
<comment type="caution">
    <text evidence="1">The sequence shown here is derived from an EMBL/GenBank/DDBJ whole genome shotgun (WGS) entry which is preliminary data.</text>
</comment>
<gene>
    <name evidence="1" type="ORF">ATK86_2664</name>
</gene>
<dbReference type="Proteomes" id="UP000233766">
    <property type="component" value="Unassembled WGS sequence"/>
</dbReference>
<name>A0A2N3V9K4_9NOCA</name>